<protein>
    <recommendedName>
        <fullName evidence="1">Type III restriction enzyme C-terminal endonuclease domain-containing protein</fullName>
    </recommendedName>
</protein>
<evidence type="ECO:0000313" key="2">
    <source>
        <dbReference type="EMBL" id="CAA9892598.1"/>
    </source>
</evidence>
<dbReference type="RefSeq" id="WP_425484273.1">
    <property type="nucleotide sequence ID" value="NZ_CADCXN010000108.1"/>
</dbReference>
<evidence type="ECO:0000313" key="3">
    <source>
        <dbReference type="Proteomes" id="UP000494216"/>
    </source>
</evidence>
<dbReference type="Pfam" id="PF19778">
    <property type="entry name" value="RE_endonuc"/>
    <property type="match status" value="1"/>
</dbReference>
<accession>A0A8S0XV42</accession>
<sequence>MIKLFFKLPRSFKVPTFKGNYIPDSAVVLRNDRDECFIAETKVFLDRQRLRVLEGMKIACGEKQFALFRLQG</sequence>
<dbReference type="InterPro" id="IPR045572">
    <property type="entry name" value="RE_endonuc_C"/>
</dbReference>
<name>A0A8S0XV42_9GAMM</name>
<organism evidence="2 3">
    <name type="scientific">Candidatus Methylobacter favarea</name>
    <dbReference type="NCBI Taxonomy" id="2707345"/>
    <lineage>
        <taxon>Bacteria</taxon>
        <taxon>Pseudomonadati</taxon>
        <taxon>Pseudomonadota</taxon>
        <taxon>Gammaproteobacteria</taxon>
        <taxon>Methylococcales</taxon>
        <taxon>Methylococcaceae</taxon>
        <taxon>Methylobacter</taxon>
    </lineage>
</organism>
<proteinExistence type="predicted"/>
<gene>
    <name evidence="2" type="ORF">METHB2_750002</name>
</gene>
<comment type="caution">
    <text evidence="2">The sequence shown here is derived from an EMBL/GenBank/DDBJ whole genome shotgun (WGS) entry which is preliminary data.</text>
</comment>
<dbReference type="GO" id="GO:0015668">
    <property type="term" value="F:type III site-specific deoxyribonuclease activity"/>
    <property type="evidence" value="ECO:0007669"/>
    <property type="project" value="InterPro"/>
</dbReference>
<reference evidence="2 3" key="1">
    <citation type="submission" date="2020-02" db="EMBL/GenBank/DDBJ databases">
        <authorList>
            <person name="Hogendoorn C."/>
        </authorList>
    </citation>
    <scope>NUCLEOTIDE SEQUENCE [LARGE SCALE GENOMIC DNA]</scope>
    <source>
        <strain evidence="2">METHB21</strain>
    </source>
</reference>
<dbReference type="Proteomes" id="UP000494216">
    <property type="component" value="Unassembled WGS sequence"/>
</dbReference>
<keyword evidence="3" id="KW-1185">Reference proteome</keyword>
<dbReference type="EMBL" id="CADCXN010000108">
    <property type="protein sequence ID" value="CAA9892598.1"/>
    <property type="molecule type" value="Genomic_DNA"/>
</dbReference>
<evidence type="ECO:0000259" key="1">
    <source>
        <dbReference type="Pfam" id="PF19778"/>
    </source>
</evidence>
<dbReference type="AlphaFoldDB" id="A0A8S0XV42"/>
<feature type="domain" description="Type III restriction enzyme C-terminal endonuclease" evidence="1">
    <location>
        <begin position="2"/>
        <end position="66"/>
    </location>
</feature>